<proteinExistence type="predicted"/>
<dbReference type="OrthoDB" id="5420642at2"/>
<dbReference type="RefSeq" id="WP_155315930.1">
    <property type="nucleotide sequence ID" value="NZ_AP021874.1"/>
</dbReference>
<reference evidence="2 3" key="1">
    <citation type="submission" date="2019-11" db="EMBL/GenBank/DDBJ databases">
        <title>Comparative genomics of hydrocarbon-degrading Desulfosarcina strains.</title>
        <authorList>
            <person name="Watanabe M."/>
            <person name="Kojima H."/>
            <person name="Fukui M."/>
        </authorList>
    </citation>
    <scope>NUCLEOTIDE SEQUENCE [LARGE SCALE GENOMIC DNA]</scope>
    <source>
        <strain evidence="2 3">PL12</strain>
    </source>
</reference>
<dbReference type="SUPFAM" id="SSF82649">
    <property type="entry name" value="SufE/NifU"/>
    <property type="match status" value="1"/>
</dbReference>
<dbReference type="GO" id="GO:0016226">
    <property type="term" value="P:iron-sulfur cluster assembly"/>
    <property type="evidence" value="ECO:0007669"/>
    <property type="project" value="InterPro"/>
</dbReference>
<protein>
    <recommendedName>
        <fullName evidence="1">NIF system FeS cluster assembly NifU N-terminal domain-containing protein</fullName>
    </recommendedName>
</protein>
<dbReference type="Gene3D" id="3.90.1010.10">
    <property type="match status" value="1"/>
</dbReference>
<organism evidence="2 3">
    <name type="scientific">Desulfosarcina alkanivorans</name>
    <dbReference type="NCBI Taxonomy" id="571177"/>
    <lineage>
        <taxon>Bacteria</taxon>
        <taxon>Pseudomonadati</taxon>
        <taxon>Thermodesulfobacteriota</taxon>
        <taxon>Desulfobacteria</taxon>
        <taxon>Desulfobacterales</taxon>
        <taxon>Desulfosarcinaceae</taxon>
        <taxon>Desulfosarcina</taxon>
    </lineage>
</organism>
<dbReference type="Proteomes" id="UP000427906">
    <property type="component" value="Chromosome"/>
</dbReference>
<dbReference type="AlphaFoldDB" id="A0A5K7YIJ8"/>
<evidence type="ECO:0000313" key="3">
    <source>
        <dbReference type="Proteomes" id="UP000427906"/>
    </source>
</evidence>
<dbReference type="KEGG" id="dalk:DSCA_16290"/>
<evidence type="ECO:0000313" key="2">
    <source>
        <dbReference type="EMBL" id="BBO67699.1"/>
    </source>
</evidence>
<dbReference type="InterPro" id="IPR002871">
    <property type="entry name" value="NIF_FeS_clus_asmbl_NifU_N"/>
</dbReference>
<dbReference type="GO" id="GO:0005506">
    <property type="term" value="F:iron ion binding"/>
    <property type="evidence" value="ECO:0007669"/>
    <property type="project" value="InterPro"/>
</dbReference>
<accession>A0A5K7YIJ8</accession>
<sequence length="144" mass="15585">MTQIQAATPEDTKGIEEMLTASGYSRTAINYYINKPHMGQIADPDITSQMTGSCGDTMGIYIKMDNGVVGDAKYQVMGCAGAISAAMAVVDLIKGKDLDYARTIDDGVVFNVLEEIPVKKHHCIQLAVKTLHKALDAYRLKKSA</sequence>
<dbReference type="PANTHER" id="PTHR10093">
    <property type="entry name" value="IRON-SULFUR CLUSTER ASSEMBLY ENZYME NIFU HOMOLOG"/>
    <property type="match status" value="1"/>
</dbReference>
<feature type="domain" description="NIF system FeS cluster assembly NifU N-terminal" evidence="1">
    <location>
        <begin position="24"/>
        <end position="142"/>
    </location>
</feature>
<gene>
    <name evidence="2" type="ORF">DSCA_16290</name>
</gene>
<dbReference type="Pfam" id="PF01592">
    <property type="entry name" value="NifU_N"/>
    <property type="match status" value="1"/>
</dbReference>
<dbReference type="CDD" id="cd06664">
    <property type="entry name" value="IscU_like"/>
    <property type="match status" value="1"/>
</dbReference>
<evidence type="ECO:0000259" key="1">
    <source>
        <dbReference type="Pfam" id="PF01592"/>
    </source>
</evidence>
<dbReference type="EMBL" id="AP021874">
    <property type="protein sequence ID" value="BBO67699.1"/>
    <property type="molecule type" value="Genomic_DNA"/>
</dbReference>
<name>A0A5K7YIJ8_9BACT</name>
<keyword evidence="3" id="KW-1185">Reference proteome</keyword>
<dbReference type="GO" id="GO:0051536">
    <property type="term" value="F:iron-sulfur cluster binding"/>
    <property type="evidence" value="ECO:0007669"/>
    <property type="project" value="InterPro"/>
</dbReference>